<evidence type="ECO:0000259" key="7">
    <source>
        <dbReference type="PROSITE" id="PS50893"/>
    </source>
</evidence>
<feature type="domain" description="ABC transporter" evidence="7">
    <location>
        <begin position="9"/>
        <end position="248"/>
    </location>
</feature>
<dbReference type="GO" id="GO:0005524">
    <property type="term" value="F:ATP binding"/>
    <property type="evidence" value="ECO:0007669"/>
    <property type="project" value="UniProtKB-KW"/>
</dbReference>
<dbReference type="AlphaFoldDB" id="A0A7C9REB7"/>
<dbReference type="GO" id="GO:0015807">
    <property type="term" value="P:L-amino acid transport"/>
    <property type="evidence" value="ECO:0007669"/>
    <property type="project" value="TreeGrafter"/>
</dbReference>
<protein>
    <submittedName>
        <fullName evidence="8">ABC transporter ATP-binding protein</fullName>
    </submittedName>
</protein>
<evidence type="ECO:0000256" key="1">
    <source>
        <dbReference type="ARBA" id="ARBA00005417"/>
    </source>
</evidence>
<comment type="caution">
    <text evidence="8">The sequence shown here is derived from an EMBL/GenBank/DDBJ whole genome shotgun (WGS) entry which is preliminary data.</text>
</comment>
<keyword evidence="3" id="KW-0547">Nucleotide-binding</keyword>
<evidence type="ECO:0000256" key="2">
    <source>
        <dbReference type="ARBA" id="ARBA00022448"/>
    </source>
</evidence>
<dbReference type="InterPro" id="IPR003593">
    <property type="entry name" value="AAA+_ATPase"/>
</dbReference>
<dbReference type="SMART" id="SM00382">
    <property type="entry name" value="AAA"/>
    <property type="match status" value="1"/>
</dbReference>
<accession>A0A7C9REB7</accession>
<dbReference type="Gene3D" id="3.40.50.300">
    <property type="entry name" value="P-loop containing nucleotide triphosphate hydrolases"/>
    <property type="match status" value="1"/>
</dbReference>
<dbReference type="Proteomes" id="UP000480266">
    <property type="component" value="Unassembled WGS sequence"/>
</dbReference>
<evidence type="ECO:0000256" key="6">
    <source>
        <dbReference type="ARBA" id="ARBA00024722"/>
    </source>
</evidence>
<evidence type="ECO:0000313" key="8">
    <source>
        <dbReference type="EMBL" id="NGX95037.1"/>
    </source>
</evidence>
<dbReference type="PANTHER" id="PTHR43820:SF4">
    <property type="entry name" value="HIGH-AFFINITY BRANCHED-CHAIN AMINO ACID TRANSPORT ATP-BINDING PROTEIN LIVF"/>
    <property type="match status" value="1"/>
</dbReference>
<dbReference type="PROSITE" id="PS50893">
    <property type="entry name" value="ABC_TRANSPORTER_2"/>
    <property type="match status" value="1"/>
</dbReference>
<evidence type="ECO:0000256" key="4">
    <source>
        <dbReference type="ARBA" id="ARBA00022840"/>
    </source>
</evidence>
<dbReference type="InterPro" id="IPR003439">
    <property type="entry name" value="ABC_transporter-like_ATP-bd"/>
</dbReference>
<organism evidence="8 9">
    <name type="scientific">Candidatus Afipia apatlaquensis</name>
    <dbReference type="NCBI Taxonomy" id="2712852"/>
    <lineage>
        <taxon>Bacteria</taxon>
        <taxon>Pseudomonadati</taxon>
        <taxon>Pseudomonadota</taxon>
        <taxon>Alphaproteobacteria</taxon>
        <taxon>Hyphomicrobiales</taxon>
        <taxon>Nitrobacteraceae</taxon>
        <taxon>Afipia</taxon>
    </lineage>
</organism>
<keyword evidence="5" id="KW-0029">Amino-acid transport</keyword>
<evidence type="ECO:0000313" key="9">
    <source>
        <dbReference type="Proteomes" id="UP000480266"/>
    </source>
</evidence>
<dbReference type="InterPro" id="IPR017871">
    <property type="entry name" value="ABC_transporter-like_CS"/>
</dbReference>
<sequence>MSAGESIILSVEHVEVIYQRAIAALHGLSLDVREGQITALLGANGAGKTTTLRAISGFIGLDNARVSRGRIRFRGRSIENRRPDQVARLGMRLVPERDKVFPNLTVLENLDAVASPNLSKAQRSELVELVFETFPRLVTHSRKSAGLLSGGERQMLAIGAAIVCRPDLLLIDELSLGLAPVIVEEIAARLVSLRRDMNLTILLVEQSASVALKIADYAYVLENGRVTIAGAAADLRADPSVQNAYLGHGSSGAERRNYRDIAMARGAMNGGSPFA</sequence>
<dbReference type="GO" id="GO:0015658">
    <property type="term" value="F:branched-chain amino acid transmembrane transporter activity"/>
    <property type="evidence" value="ECO:0007669"/>
    <property type="project" value="TreeGrafter"/>
</dbReference>
<comment type="similarity">
    <text evidence="1">Belongs to the ABC transporter superfamily.</text>
</comment>
<dbReference type="EMBL" id="JAAMRR010000378">
    <property type="protein sequence ID" value="NGX95037.1"/>
    <property type="molecule type" value="Genomic_DNA"/>
</dbReference>
<dbReference type="CDD" id="cd03224">
    <property type="entry name" value="ABC_TM1139_LivF_branched"/>
    <property type="match status" value="1"/>
</dbReference>
<dbReference type="InterPro" id="IPR052156">
    <property type="entry name" value="BCAA_Transport_ATP-bd_LivF"/>
</dbReference>
<dbReference type="GO" id="GO:0016887">
    <property type="term" value="F:ATP hydrolysis activity"/>
    <property type="evidence" value="ECO:0007669"/>
    <property type="project" value="InterPro"/>
</dbReference>
<keyword evidence="2" id="KW-0813">Transport</keyword>
<keyword evidence="4 8" id="KW-0067">ATP-binding</keyword>
<dbReference type="Pfam" id="PF00005">
    <property type="entry name" value="ABC_tran"/>
    <property type="match status" value="1"/>
</dbReference>
<name>A0A7C9REB7_9BRAD</name>
<evidence type="ECO:0000256" key="3">
    <source>
        <dbReference type="ARBA" id="ARBA00022741"/>
    </source>
</evidence>
<dbReference type="SUPFAM" id="SSF52540">
    <property type="entry name" value="P-loop containing nucleoside triphosphate hydrolases"/>
    <property type="match status" value="1"/>
</dbReference>
<comment type="function">
    <text evidence="6">Involved in beta-(1--&gt;2)glucan export. Transmembrane domains (TMD) form a pore in the inner membrane and the ATP-binding domain (NBD) is responsible for energy generation.</text>
</comment>
<keyword evidence="9" id="KW-1185">Reference proteome</keyword>
<gene>
    <name evidence="8" type="ORF">G4V63_07325</name>
</gene>
<evidence type="ECO:0000256" key="5">
    <source>
        <dbReference type="ARBA" id="ARBA00022970"/>
    </source>
</evidence>
<dbReference type="InterPro" id="IPR027417">
    <property type="entry name" value="P-loop_NTPase"/>
</dbReference>
<reference evidence="8" key="1">
    <citation type="submission" date="2020-02" db="EMBL/GenBank/DDBJ databases">
        <title>Draft genome sequence of Candidatus Afipia apatlaquensis IBT-C3, a potential strain for decolorization of textile dyes.</title>
        <authorList>
            <person name="Sanchez-Reyes A."/>
            <person name="Breton-Deval L."/>
            <person name="Mangelson H."/>
            <person name="Sanchez-Flores A."/>
        </authorList>
    </citation>
    <scope>NUCLEOTIDE SEQUENCE [LARGE SCALE GENOMIC DNA]</scope>
    <source>
        <strain evidence="8">IBT-C3</strain>
    </source>
</reference>
<dbReference type="PROSITE" id="PS00211">
    <property type="entry name" value="ABC_TRANSPORTER_1"/>
    <property type="match status" value="1"/>
</dbReference>
<dbReference type="PANTHER" id="PTHR43820">
    <property type="entry name" value="HIGH-AFFINITY BRANCHED-CHAIN AMINO ACID TRANSPORT ATP-BINDING PROTEIN LIVF"/>
    <property type="match status" value="1"/>
</dbReference>
<proteinExistence type="inferred from homology"/>